<organism evidence="3 4">
    <name type="scientific">Mycobacterium asiaticum</name>
    <dbReference type="NCBI Taxonomy" id="1790"/>
    <lineage>
        <taxon>Bacteria</taxon>
        <taxon>Bacillati</taxon>
        <taxon>Actinomycetota</taxon>
        <taxon>Actinomycetes</taxon>
        <taxon>Mycobacteriales</taxon>
        <taxon>Mycobacteriaceae</taxon>
        <taxon>Mycobacterium</taxon>
    </lineage>
</organism>
<reference evidence="3 4" key="1">
    <citation type="submission" date="2016-06" db="EMBL/GenBank/DDBJ databases">
        <authorList>
            <person name="Kjaerup R.B."/>
            <person name="Dalgaard T.S."/>
            <person name="Juul-Madsen H.R."/>
        </authorList>
    </citation>
    <scope>NUCLEOTIDE SEQUENCE [LARGE SCALE GENOMIC DNA]</scope>
    <source>
        <strain evidence="3 4">1245139.5</strain>
    </source>
</reference>
<name>A0A1A3NB80_MYCAS</name>
<evidence type="ECO:0008006" key="5">
    <source>
        <dbReference type="Google" id="ProtNLM"/>
    </source>
</evidence>
<dbReference type="AlphaFoldDB" id="A0A1A3NB80"/>
<feature type="domain" description="GmrSD restriction endonucleases N-terminal" evidence="1">
    <location>
        <begin position="19"/>
        <end position="240"/>
    </location>
</feature>
<accession>A0A1A3NB80</accession>
<protein>
    <recommendedName>
        <fullName evidence="5">DUF262 domain-containing protein</fullName>
    </recommendedName>
</protein>
<evidence type="ECO:0000313" key="3">
    <source>
        <dbReference type="EMBL" id="OBK18605.1"/>
    </source>
</evidence>
<dbReference type="Proteomes" id="UP000093629">
    <property type="component" value="Unassembled WGS sequence"/>
</dbReference>
<feature type="domain" description="GmrSD restriction endonucleases C-terminal" evidence="2">
    <location>
        <begin position="473"/>
        <end position="590"/>
    </location>
</feature>
<dbReference type="InterPro" id="IPR011089">
    <property type="entry name" value="GmrSD_C"/>
</dbReference>
<comment type="caution">
    <text evidence="3">The sequence shown here is derived from an EMBL/GenBank/DDBJ whole genome shotgun (WGS) entry which is preliminary data.</text>
</comment>
<dbReference type="PANTHER" id="PTHR35149:SF1">
    <property type="entry name" value="DUF5655 DOMAIN-CONTAINING PROTEIN"/>
    <property type="match status" value="1"/>
</dbReference>
<evidence type="ECO:0000313" key="4">
    <source>
        <dbReference type="Proteomes" id="UP000093629"/>
    </source>
</evidence>
<dbReference type="RefSeq" id="WP_065157598.1">
    <property type="nucleotide sequence ID" value="NZ_LZLQ01000026.1"/>
</dbReference>
<dbReference type="InterPro" id="IPR004919">
    <property type="entry name" value="GmrSD_N"/>
</dbReference>
<sequence>MEIASKTKTIQQCFLDCLYEVPNFQRPYSWVDDQLDDYWNDVVLAKGDFFFGTTVTWISEQRDLFNNTYSLIDGQQRLTTSAVALSVIRDFFEVIYKSNIFSKDEELKSTLTEQKATTQKYLIAKDDDSKEYAIIKRPEAQFWEVVQKPGSIPSGANWSTSAKLVGQARAFFESRVAAEISVCKDAQSQINRLKSLRSNILQARVIQVELSSEEDAFLIFETLNTRGADLRLADLVKNMLVRGLSQDPADRDAVAARWQRVVDDVTSYGDNPDSINRFIWQSWNSRRDAVKEPELYKKLKGMVSKGNLQHKDYLDEVETDSAIFRHLEGSQLGFPKKKAGSRQALAIPEVQDSIRALQVFNVSVANSAVIALIRKYNETLLISEKQLKRSMAAIENFHFQFTAMANSGSTGGTRGRYNRFSVILADAGTKQGVSLAIDDFIARLQGSLPARSLVQTAFLKLAYAPQLTLTAAQRARGSTSLIRYVLITTAKRLGNLPPAQDSSSWTIEHIVPQSAASDSFDDPVYSIGNLALLSQITNSGSGNAPFAAKMPHLASSGFPRDPVLTDWLQRDATFQPSNEDIAERSQALAELALDSIWTVA</sequence>
<evidence type="ECO:0000259" key="2">
    <source>
        <dbReference type="Pfam" id="PF07510"/>
    </source>
</evidence>
<evidence type="ECO:0000259" key="1">
    <source>
        <dbReference type="Pfam" id="PF03235"/>
    </source>
</evidence>
<keyword evidence="4" id="KW-1185">Reference proteome</keyword>
<dbReference type="EMBL" id="LZLQ01000026">
    <property type="protein sequence ID" value="OBK18605.1"/>
    <property type="molecule type" value="Genomic_DNA"/>
</dbReference>
<dbReference type="PANTHER" id="PTHR35149">
    <property type="entry name" value="SLL5132 PROTEIN"/>
    <property type="match status" value="1"/>
</dbReference>
<gene>
    <name evidence="3" type="ORF">A5636_20245</name>
</gene>
<dbReference type="Pfam" id="PF07510">
    <property type="entry name" value="GmrSD_C"/>
    <property type="match status" value="1"/>
</dbReference>
<dbReference type="Pfam" id="PF03235">
    <property type="entry name" value="GmrSD_N"/>
    <property type="match status" value="1"/>
</dbReference>
<proteinExistence type="predicted"/>